<gene>
    <name evidence="12" type="ORF">AOC36_05715</name>
</gene>
<dbReference type="InterPro" id="IPR008966">
    <property type="entry name" value="Adhesion_dom_sf"/>
</dbReference>
<feature type="region of interest" description="Disordered" evidence="7">
    <location>
        <begin position="1508"/>
        <end position="1575"/>
    </location>
</feature>
<dbReference type="EMBL" id="CP013213">
    <property type="protein sequence ID" value="AMC93493.1"/>
    <property type="molecule type" value="Genomic_DNA"/>
</dbReference>
<evidence type="ECO:0000256" key="9">
    <source>
        <dbReference type="SAM" id="SignalP"/>
    </source>
</evidence>
<keyword evidence="3" id="KW-0964">Secreted</keyword>
<evidence type="ECO:0000313" key="13">
    <source>
        <dbReference type="Proteomes" id="UP000063781"/>
    </source>
</evidence>
<keyword evidence="8" id="KW-0812">Transmembrane</keyword>
<keyword evidence="8" id="KW-0472">Membrane</keyword>
<dbReference type="STRING" id="1514105.AOC36_05715"/>
<organism evidence="12 13">
    <name type="scientific">Erysipelothrix larvae</name>
    <dbReference type="NCBI Taxonomy" id="1514105"/>
    <lineage>
        <taxon>Bacteria</taxon>
        <taxon>Bacillati</taxon>
        <taxon>Bacillota</taxon>
        <taxon>Erysipelotrichia</taxon>
        <taxon>Erysipelotrichales</taxon>
        <taxon>Erysipelotrichaceae</taxon>
        <taxon>Erysipelothrix</taxon>
    </lineage>
</organism>
<evidence type="ECO:0000259" key="11">
    <source>
        <dbReference type="Pfam" id="PF17961"/>
    </source>
</evidence>
<feature type="transmembrane region" description="Helical" evidence="8">
    <location>
        <begin position="1582"/>
        <end position="1601"/>
    </location>
</feature>
<dbReference type="KEGG" id="erl:AOC36_05715"/>
<reference evidence="12 13" key="1">
    <citation type="submission" date="2015-10" db="EMBL/GenBank/DDBJ databases">
        <title>Erysipelothrix larvae sp. LV19 isolated from the larval gut of the rhinoceros beetle, Trypoxylus dichotomus.</title>
        <authorList>
            <person name="Lim S."/>
            <person name="Kim B.-C."/>
        </authorList>
    </citation>
    <scope>NUCLEOTIDE SEQUENCE [LARGE SCALE GENOMIC DNA]</scope>
    <source>
        <strain evidence="12 13">LV19</strain>
    </source>
</reference>
<dbReference type="Gene3D" id="2.60.40.1280">
    <property type="match status" value="1"/>
</dbReference>
<dbReference type="RefSeq" id="WP_067632335.1">
    <property type="nucleotide sequence ID" value="NZ_CP013213.1"/>
</dbReference>
<feature type="signal peptide" evidence="9">
    <location>
        <begin position="1"/>
        <end position="21"/>
    </location>
</feature>
<feature type="domain" description="SDR-like Ig" evidence="11">
    <location>
        <begin position="59"/>
        <end position="153"/>
    </location>
</feature>
<dbReference type="Pfam" id="PF17961">
    <property type="entry name" value="Big_8"/>
    <property type="match status" value="1"/>
</dbReference>
<dbReference type="Pfam" id="PF06458">
    <property type="entry name" value="MucBP"/>
    <property type="match status" value="1"/>
</dbReference>
<sequence length="1606" mass="179325">MKKKILNVLLTFVILFSSTFATNISASDGTDYSKVVNITNWKLINTDEAEIDSDKTPIKSEETIGLTFSFELDVYESTLKEGDYFSVQLPEIDELTINNTDFTHFGSEGDVQGLWRIYNGKLEVEFSDSVEGTSYVSTSLTTKANVFSTTVSQSITKDIEIGGILRSISFDATSEEPTARAPKPEAATVTYQSGKEGTFSTTHISTTIGAPTPEYTGSFDCKDGYEFLRWDPEVKPTVDAKKVTYTAIWVKKATNVTVTYSAGLKGKFDPQVTVVNKGSDTPAFEGDLLNCEPGYIFDSWSPIVSAKADENVEYVANWKVIPYTITYVNPFGSNVNNPSSYTVESEILSFNEPTRNGYNFLGWYNGEEKVESIPNGSTGNLTLEAKWELKRYTITYQLNGGTNHPENPSYYTQEDGTIQLKDPTREGYEFLGWYNGRDLVTSINSRLKQDIILKAQWRLDKYTITYELDGGTNHKDNPTKYTFESNTIRLHEATRKGYTFLGWYNGEDKVVSIPKGSTGHLTLVAKWQANPYTITYKLGGGTNHKDNPTSYTIESDTIILQAPTRKGYDFEGWFNGKDRVYSIRKGSTGNLELFAKWSLSKYTITYVLDGGTNHKNNPTSYTMESNTIKLQNPTRLGYDFVGWYNEDNQKVDTIRKGSTGHITLVAKWKVIPYKITYVNPYGSKVQNPTTYTVETTIKSFNNPTRKGYTFLGWYNGEDRVVSIPKGTTGHLTLVAKWEANPYTITYKLGGGTNHQDNPTSYTIESNTIILQAPTRKGYDFVGWYNEQNQKVDTIRKGSTGNITLVAKWKVIPYKITYVNPYGSKVQNPTTYTVETTIKSFNNPTRKGYTFLGWYNGEDRVVSIPKGTTGHLTLVAKWEANPYTITYKLGGGTNHKDNPTSYTIESDTIILQAPTRKGYDFEGWFNGKDRVYSIRKGSTGNVELFAKWSLSKYTITYVLDGGTNHKNNPTSYTMESNTIKLQNPTRLGYDFVGWYNGDNQKVDTIRKGSTGHITLVAKWKVIPYKITYVNPYGSKVKNPSTYTIETGVDSFNNPTRKGYDFEGWYNGENRVVNIPKGTTGHLTLVAKWSLTKYTITYVLGGGTNHQDNPTSYTIESNTIRLQNPTRKGYDFAGWFNGKDRVDTIRKGSTGNIELVAKWVATRYQITYVNPDGSKVDNPKFYTIETGVKHFNNPTRKGYTFLGWYDGENKVVSIPKGSTGHLTLVAKWQANVYPIKYVLNGGRNSTDNPKDYTYSIGVDSFADPVRKGYTFVKWVDEKGRTVTEISSKSMGPVTLKAVWKVNEYSIEYVLDGGVNAPSNPTHYVYGKGVKSFENPTKDGFKFIGWVDENLNPVSQISKKQMGDVTLYAVFEAEVYSINYELNGGVNDASNPSEYTYGIGVDSFVAPTRDGYTFMGWLDVENNSIESISKEQMGDVTLVATWLKVGKPVVVVYEDENGVELNESVVFNGHVGDAYESAALEIVGYTLSRVDGNVKGEISDEDQIVRYVYTKNDEGKPVGPQTPDTGKPTTPDTDKPTTPDKDVTPKPDNGKTPSTDTSKVSNPSDTSKTPTNTGKLPATGLSTNFAPALSVLFGLVLLLVNKGYRKKEN</sequence>
<feature type="domain" description="MucBP" evidence="10">
    <location>
        <begin position="1445"/>
        <end position="1507"/>
    </location>
</feature>
<dbReference type="GO" id="GO:0007155">
    <property type="term" value="P:cell adhesion"/>
    <property type="evidence" value="ECO:0007669"/>
    <property type="project" value="InterPro"/>
</dbReference>
<evidence type="ECO:0000256" key="7">
    <source>
        <dbReference type="SAM" id="MobiDB-lite"/>
    </source>
</evidence>
<evidence type="ECO:0000256" key="3">
    <source>
        <dbReference type="ARBA" id="ARBA00022525"/>
    </source>
</evidence>
<dbReference type="Proteomes" id="UP000063781">
    <property type="component" value="Chromosome"/>
</dbReference>
<dbReference type="Pfam" id="PF09479">
    <property type="entry name" value="Flg_new"/>
    <property type="match status" value="16"/>
</dbReference>
<evidence type="ECO:0000256" key="2">
    <source>
        <dbReference type="ARBA" id="ARBA00022512"/>
    </source>
</evidence>
<evidence type="ECO:0000256" key="5">
    <source>
        <dbReference type="ARBA" id="ARBA00022737"/>
    </source>
</evidence>
<evidence type="ECO:0008006" key="14">
    <source>
        <dbReference type="Google" id="ProtNLM"/>
    </source>
</evidence>
<dbReference type="SUPFAM" id="SSF49401">
    <property type="entry name" value="Bacterial adhesins"/>
    <property type="match status" value="1"/>
</dbReference>
<dbReference type="InterPro" id="IPR041171">
    <property type="entry name" value="SDR_Ig"/>
</dbReference>
<proteinExistence type="predicted"/>
<dbReference type="InterPro" id="IPR009459">
    <property type="entry name" value="MucBP_dom"/>
</dbReference>
<evidence type="ECO:0000256" key="1">
    <source>
        <dbReference type="ARBA" id="ARBA00004168"/>
    </source>
</evidence>
<keyword evidence="6" id="KW-0572">Peptidoglycan-anchor</keyword>
<keyword evidence="5" id="KW-0677">Repeat</keyword>
<dbReference type="Gene3D" id="2.60.40.4270">
    <property type="entry name" value="Listeria-Bacteroides repeat domain"/>
    <property type="match status" value="16"/>
</dbReference>
<evidence type="ECO:0000256" key="8">
    <source>
        <dbReference type="SAM" id="Phobius"/>
    </source>
</evidence>
<feature type="compositionally biased region" description="Basic and acidic residues" evidence="7">
    <location>
        <begin position="1529"/>
        <end position="1546"/>
    </location>
</feature>
<dbReference type="InterPro" id="IPR011252">
    <property type="entry name" value="Fibrogen-bd_dom1"/>
</dbReference>
<feature type="compositionally biased region" description="Polar residues" evidence="7">
    <location>
        <begin position="1548"/>
        <end position="1575"/>
    </location>
</feature>
<evidence type="ECO:0000313" key="12">
    <source>
        <dbReference type="EMBL" id="AMC93493.1"/>
    </source>
</evidence>
<evidence type="ECO:0000259" key="10">
    <source>
        <dbReference type="Pfam" id="PF06458"/>
    </source>
</evidence>
<feature type="compositionally biased region" description="Low complexity" evidence="7">
    <location>
        <begin position="1518"/>
        <end position="1528"/>
    </location>
</feature>
<comment type="subcellular location">
    <subcellularLocation>
        <location evidence="1">Secreted</location>
        <location evidence="1">Cell wall</location>
        <topology evidence="1">Peptidoglycan-anchor</topology>
    </subcellularLocation>
</comment>
<dbReference type="Gene3D" id="3.10.20.320">
    <property type="entry name" value="Putative peptidoglycan bound protein (lpxtg motif)"/>
    <property type="match status" value="1"/>
</dbReference>
<keyword evidence="8" id="KW-1133">Transmembrane helix</keyword>
<accession>A0A109UH34</accession>
<dbReference type="NCBIfam" id="TIGR02543">
    <property type="entry name" value="List_Bact_rpt"/>
    <property type="match status" value="14"/>
</dbReference>
<dbReference type="InterPro" id="IPR042229">
    <property type="entry name" value="Listeria/Bacterioides_rpt_sf"/>
</dbReference>
<evidence type="ECO:0000256" key="4">
    <source>
        <dbReference type="ARBA" id="ARBA00022729"/>
    </source>
</evidence>
<evidence type="ECO:0000256" key="6">
    <source>
        <dbReference type="ARBA" id="ARBA00023088"/>
    </source>
</evidence>
<protein>
    <recommendedName>
        <fullName evidence="14">MucBP domain-containing protein</fullName>
    </recommendedName>
</protein>
<keyword evidence="13" id="KW-1185">Reference proteome</keyword>
<feature type="chain" id="PRO_5038718645" description="MucBP domain-containing protein" evidence="9">
    <location>
        <begin position="22"/>
        <end position="1606"/>
    </location>
</feature>
<keyword evidence="4 9" id="KW-0732">Signal</keyword>
<dbReference type="InterPro" id="IPR013378">
    <property type="entry name" value="InlB-like_B-rpt"/>
</dbReference>
<name>A0A109UH34_9FIRM</name>
<keyword evidence="2" id="KW-0134">Cell wall</keyword>
<dbReference type="OrthoDB" id="1655984at2"/>